<name>A0A7S0EEC4_9CRYP</name>
<evidence type="ECO:0000256" key="1">
    <source>
        <dbReference type="SAM" id="Coils"/>
    </source>
</evidence>
<keyword evidence="1" id="KW-0175">Coiled coil</keyword>
<dbReference type="EMBL" id="HBEO01013121">
    <property type="protein sequence ID" value="CAD8481323.1"/>
    <property type="molecule type" value="Transcribed_RNA"/>
</dbReference>
<gene>
    <name evidence="2" type="ORF">HPHI1048_LOCUS8939</name>
</gene>
<evidence type="ECO:0000313" key="2">
    <source>
        <dbReference type="EMBL" id="CAD8481323.1"/>
    </source>
</evidence>
<sequence>MSYRTRAYLSKALENIKQENQTLIEQINQCKENTRSTFEKQAAALEPYENSHKERVAEGLHERDKHKQQLAEALASKEEGLAAKKLRLSELKEQLAAKKTELQATKERSKLAAKELDSLMNAARQRDETLVLCLSIVTCEDSLESIKTYLPSKVNIKNEISNSVEMLANEIISREMELKQALKLIHEQKTSCLRIFADFENQPPDTIQREIERQKQNKIDMEEIQKIINVYMHQTDFYNLDSSKLNAFVHLHLPFASPEVWRDFLIARYDEIFNDMQEKELNVSPEDDLKALIASLSDYGYSPEETAGKPYEELKKLLEEEQGVSRMN</sequence>
<protein>
    <submittedName>
        <fullName evidence="2">Uncharacterized protein</fullName>
    </submittedName>
</protein>
<organism evidence="2">
    <name type="scientific">Hanusia phi</name>
    <dbReference type="NCBI Taxonomy" id="3032"/>
    <lineage>
        <taxon>Eukaryota</taxon>
        <taxon>Cryptophyceae</taxon>
        <taxon>Pyrenomonadales</taxon>
        <taxon>Geminigeraceae</taxon>
        <taxon>Hanusia</taxon>
    </lineage>
</organism>
<feature type="coiled-coil region" evidence="1">
    <location>
        <begin position="74"/>
        <end position="122"/>
    </location>
</feature>
<dbReference type="AlphaFoldDB" id="A0A7S0EEC4"/>
<feature type="coiled-coil region" evidence="1">
    <location>
        <begin position="6"/>
        <end position="33"/>
    </location>
</feature>
<accession>A0A7S0EEC4</accession>
<reference evidence="2" key="1">
    <citation type="submission" date="2021-01" db="EMBL/GenBank/DDBJ databases">
        <authorList>
            <person name="Corre E."/>
            <person name="Pelletier E."/>
            <person name="Niang G."/>
            <person name="Scheremetjew M."/>
            <person name="Finn R."/>
            <person name="Kale V."/>
            <person name="Holt S."/>
            <person name="Cochrane G."/>
            <person name="Meng A."/>
            <person name="Brown T."/>
            <person name="Cohen L."/>
        </authorList>
    </citation>
    <scope>NUCLEOTIDE SEQUENCE</scope>
    <source>
        <strain evidence="2">CCMP325</strain>
    </source>
</reference>
<proteinExistence type="predicted"/>